<feature type="DNA-binding region" description="OmpR/PhoB-type" evidence="5">
    <location>
        <begin position="136"/>
        <end position="235"/>
    </location>
</feature>
<keyword evidence="1 4" id="KW-0597">Phosphoprotein</keyword>
<keyword evidence="9" id="KW-1185">Reference proteome</keyword>
<reference evidence="8 9" key="1">
    <citation type="submission" date="2019-05" db="EMBL/GenBank/DDBJ databases">
        <title>Genome of Alcanivorax gelatiniphagus, an oil degrading marine bacteria.</title>
        <authorList>
            <person name="Kwon K.K."/>
        </authorList>
    </citation>
    <scope>NUCLEOTIDE SEQUENCE [LARGE SCALE GENOMIC DNA]</scope>
    <source>
        <strain evidence="8 9">MEBiC 08158</strain>
    </source>
</reference>
<evidence type="ECO:0000259" key="6">
    <source>
        <dbReference type="PROSITE" id="PS50110"/>
    </source>
</evidence>
<dbReference type="PROSITE" id="PS50110">
    <property type="entry name" value="RESPONSE_REGULATORY"/>
    <property type="match status" value="1"/>
</dbReference>
<dbReference type="RefSeq" id="WP_138772573.1">
    <property type="nucleotide sequence ID" value="NZ_JBHSSX010000055.1"/>
</dbReference>
<dbReference type="InterPro" id="IPR001789">
    <property type="entry name" value="Sig_transdc_resp-reg_receiver"/>
</dbReference>
<dbReference type="PROSITE" id="PS51755">
    <property type="entry name" value="OMPR_PHOB"/>
    <property type="match status" value="1"/>
</dbReference>
<protein>
    <submittedName>
        <fullName evidence="8">Response regulator transcription factor</fullName>
    </submittedName>
</protein>
<comment type="caution">
    <text evidence="8">The sequence shown here is derived from an EMBL/GenBank/DDBJ whole genome shotgun (WGS) entry which is preliminary data.</text>
</comment>
<dbReference type="SMART" id="SM00862">
    <property type="entry name" value="Trans_reg_C"/>
    <property type="match status" value="1"/>
</dbReference>
<dbReference type="InterPro" id="IPR011006">
    <property type="entry name" value="CheY-like_superfamily"/>
</dbReference>
<name>A0ABY2XLL4_9GAMM</name>
<feature type="domain" description="OmpR/PhoB-type" evidence="7">
    <location>
        <begin position="136"/>
        <end position="235"/>
    </location>
</feature>
<dbReference type="CDD" id="cd00383">
    <property type="entry name" value="trans_reg_C"/>
    <property type="match status" value="1"/>
</dbReference>
<keyword evidence="3 5" id="KW-0238">DNA-binding</keyword>
<accession>A0ABY2XLL4</accession>
<feature type="modified residue" description="4-aspartylphosphate" evidence="4">
    <location>
        <position position="57"/>
    </location>
</feature>
<feature type="domain" description="Response regulatory" evidence="6">
    <location>
        <begin position="2"/>
        <end position="123"/>
    </location>
</feature>
<dbReference type="Gene3D" id="1.10.10.10">
    <property type="entry name" value="Winged helix-like DNA-binding domain superfamily/Winged helix DNA-binding domain"/>
    <property type="match status" value="1"/>
</dbReference>
<dbReference type="InterPro" id="IPR039420">
    <property type="entry name" value="WalR-like"/>
</dbReference>
<dbReference type="SUPFAM" id="SSF52172">
    <property type="entry name" value="CheY-like"/>
    <property type="match status" value="1"/>
</dbReference>
<evidence type="ECO:0000256" key="5">
    <source>
        <dbReference type="PROSITE-ProRule" id="PRU01091"/>
    </source>
</evidence>
<dbReference type="Pfam" id="PF00072">
    <property type="entry name" value="Response_reg"/>
    <property type="match status" value="1"/>
</dbReference>
<dbReference type="PANTHER" id="PTHR48111:SF40">
    <property type="entry name" value="PHOSPHATE REGULON TRANSCRIPTIONAL REGULATORY PROTEIN PHOB"/>
    <property type="match status" value="1"/>
</dbReference>
<evidence type="ECO:0000313" key="8">
    <source>
        <dbReference type="EMBL" id="TMW12498.1"/>
    </source>
</evidence>
<dbReference type="InterPro" id="IPR001867">
    <property type="entry name" value="OmpR/PhoB-type_DNA-bd"/>
</dbReference>
<sequence>MHIAILDDDPAMREQAHQALADPWRQQNLSLKISTFSQVSEFTAAAMRDTFDLAILDWELPDGSGLNVLRWLRSYLDTPPPIIMLTVRTGEQDVVAALASGADDFVNKPFRPRELAARAMVAMRRGKNGGRERDAENNLTLGNIRFDTQRQCIYRDDHPVKLTYQEYRLAFLLFTHIGKPLARSYLYDYVWGRDERFSSRTLDVHIYRLRQKLGLTPDHGWRVNAIYGYGYRLQEALESEA</sequence>
<dbReference type="EMBL" id="VCQT01000033">
    <property type="protein sequence ID" value="TMW12498.1"/>
    <property type="molecule type" value="Genomic_DNA"/>
</dbReference>
<dbReference type="PANTHER" id="PTHR48111">
    <property type="entry name" value="REGULATOR OF RPOS"/>
    <property type="match status" value="1"/>
</dbReference>
<dbReference type="Proteomes" id="UP000739180">
    <property type="component" value="Unassembled WGS sequence"/>
</dbReference>
<dbReference type="InterPro" id="IPR036388">
    <property type="entry name" value="WH-like_DNA-bd_sf"/>
</dbReference>
<evidence type="ECO:0000256" key="3">
    <source>
        <dbReference type="ARBA" id="ARBA00023125"/>
    </source>
</evidence>
<dbReference type="SMART" id="SM00448">
    <property type="entry name" value="REC"/>
    <property type="match status" value="1"/>
</dbReference>
<organism evidence="8 9">
    <name type="scientific">Alloalcanivorax gelatiniphagus</name>
    <dbReference type="NCBI Taxonomy" id="1194167"/>
    <lineage>
        <taxon>Bacteria</taxon>
        <taxon>Pseudomonadati</taxon>
        <taxon>Pseudomonadota</taxon>
        <taxon>Gammaproteobacteria</taxon>
        <taxon>Oceanospirillales</taxon>
        <taxon>Alcanivoracaceae</taxon>
        <taxon>Alloalcanivorax</taxon>
    </lineage>
</organism>
<evidence type="ECO:0000256" key="1">
    <source>
        <dbReference type="ARBA" id="ARBA00022553"/>
    </source>
</evidence>
<dbReference type="Gene3D" id="3.40.50.2300">
    <property type="match status" value="1"/>
</dbReference>
<evidence type="ECO:0000259" key="7">
    <source>
        <dbReference type="PROSITE" id="PS51755"/>
    </source>
</evidence>
<evidence type="ECO:0000256" key="4">
    <source>
        <dbReference type="PROSITE-ProRule" id="PRU00169"/>
    </source>
</evidence>
<evidence type="ECO:0000313" key="9">
    <source>
        <dbReference type="Proteomes" id="UP000739180"/>
    </source>
</evidence>
<keyword evidence="2" id="KW-0902">Two-component regulatory system</keyword>
<proteinExistence type="predicted"/>
<evidence type="ECO:0000256" key="2">
    <source>
        <dbReference type="ARBA" id="ARBA00023012"/>
    </source>
</evidence>
<dbReference type="Pfam" id="PF00486">
    <property type="entry name" value="Trans_reg_C"/>
    <property type="match status" value="1"/>
</dbReference>
<gene>
    <name evidence="8" type="ORF">FGS76_10395</name>
</gene>